<feature type="domain" description="Tc1-like transposase DDE" evidence="2">
    <location>
        <begin position="752"/>
        <end position="801"/>
    </location>
</feature>
<evidence type="ECO:0000256" key="1">
    <source>
        <dbReference type="SAM" id="MobiDB-lite"/>
    </source>
</evidence>
<proteinExistence type="predicted"/>
<feature type="region of interest" description="Disordered" evidence="1">
    <location>
        <begin position="141"/>
        <end position="165"/>
    </location>
</feature>
<dbReference type="Pfam" id="PF13358">
    <property type="entry name" value="DDE_3"/>
    <property type="match status" value="1"/>
</dbReference>
<dbReference type="PANTHER" id="PTHR31751:SF7">
    <property type="entry name" value="THAP-TYPE DOMAIN-CONTAINING PROTEIN"/>
    <property type="match status" value="1"/>
</dbReference>
<dbReference type="InterPro" id="IPR036397">
    <property type="entry name" value="RNaseH_sf"/>
</dbReference>
<evidence type="ECO:0000259" key="2">
    <source>
        <dbReference type="Pfam" id="PF13358"/>
    </source>
</evidence>
<feature type="compositionally biased region" description="Basic residues" evidence="1">
    <location>
        <begin position="674"/>
        <end position="683"/>
    </location>
</feature>
<keyword evidence="4" id="KW-1185">Reference proteome</keyword>
<dbReference type="Gene3D" id="3.30.420.10">
    <property type="entry name" value="Ribonuclease H-like superfamily/Ribonuclease H"/>
    <property type="match status" value="1"/>
</dbReference>
<dbReference type="EMBL" id="JAOPHQ010006274">
    <property type="protein sequence ID" value="KAK0132281.1"/>
    <property type="molecule type" value="Genomic_DNA"/>
</dbReference>
<feature type="compositionally biased region" description="Basic and acidic residues" evidence="1">
    <location>
        <begin position="29"/>
        <end position="44"/>
    </location>
</feature>
<name>A0AA47M293_MERPO</name>
<accession>A0AA47M293</accession>
<comment type="caution">
    <text evidence="3">The sequence shown here is derived from an EMBL/GenBank/DDBJ whole genome shotgun (WGS) entry which is preliminary data.</text>
</comment>
<organism evidence="3 4">
    <name type="scientific">Merluccius polli</name>
    <name type="common">Benguela hake</name>
    <name type="synonym">Merluccius cadenati</name>
    <dbReference type="NCBI Taxonomy" id="89951"/>
    <lineage>
        <taxon>Eukaryota</taxon>
        <taxon>Metazoa</taxon>
        <taxon>Chordata</taxon>
        <taxon>Craniata</taxon>
        <taxon>Vertebrata</taxon>
        <taxon>Euteleostomi</taxon>
        <taxon>Actinopterygii</taxon>
        <taxon>Neopterygii</taxon>
        <taxon>Teleostei</taxon>
        <taxon>Neoteleostei</taxon>
        <taxon>Acanthomorphata</taxon>
        <taxon>Zeiogadaria</taxon>
        <taxon>Gadariae</taxon>
        <taxon>Gadiformes</taxon>
        <taxon>Gadoidei</taxon>
        <taxon>Merlucciidae</taxon>
        <taxon>Merluccius</taxon>
    </lineage>
</organism>
<dbReference type="GO" id="GO:0003676">
    <property type="term" value="F:nucleic acid binding"/>
    <property type="evidence" value="ECO:0007669"/>
    <property type="project" value="InterPro"/>
</dbReference>
<feature type="region of interest" description="Disordered" evidence="1">
    <location>
        <begin position="25"/>
        <end position="47"/>
    </location>
</feature>
<dbReference type="InterPro" id="IPR038717">
    <property type="entry name" value="Tc1-like_DDE_dom"/>
</dbReference>
<dbReference type="Proteomes" id="UP001174136">
    <property type="component" value="Unassembled WGS sequence"/>
</dbReference>
<evidence type="ECO:0000313" key="4">
    <source>
        <dbReference type="Proteomes" id="UP001174136"/>
    </source>
</evidence>
<feature type="region of interest" description="Disordered" evidence="1">
    <location>
        <begin position="674"/>
        <end position="693"/>
    </location>
</feature>
<dbReference type="PANTHER" id="PTHR31751">
    <property type="entry name" value="SI:CH211-108C17.2-RELATED-RELATED"/>
    <property type="match status" value="1"/>
</dbReference>
<dbReference type="AlphaFoldDB" id="A0AA47M293"/>
<protein>
    <submittedName>
        <fullName evidence="3">Transposable element Tcb2 transposase</fullName>
    </submittedName>
</protein>
<gene>
    <name evidence="3" type="primary">TCB2_14</name>
    <name evidence="3" type="ORF">N1851_032910</name>
</gene>
<evidence type="ECO:0000313" key="3">
    <source>
        <dbReference type="EMBL" id="KAK0132281.1"/>
    </source>
</evidence>
<reference evidence="3" key="1">
    <citation type="journal article" date="2023" name="Front. Mar. Sci.">
        <title>A new Merluccius polli reference genome to investigate the effects of global change in West African waters.</title>
        <authorList>
            <person name="Mateo J.L."/>
            <person name="Blanco-Fernandez C."/>
            <person name="Garcia-Vazquez E."/>
            <person name="Machado-Schiaffino G."/>
        </authorList>
    </citation>
    <scope>NUCLEOTIDE SEQUENCE</scope>
    <source>
        <strain evidence="3">C29</strain>
        <tissue evidence="3">Fin</tissue>
    </source>
</reference>
<feature type="compositionally biased region" description="Acidic residues" evidence="1">
    <location>
        <begin position="151"/>
        <end position="162"/>
    </location>
</feature>
<sequence>MADVPAEKVDIPALRTKVYTVKQAKKRKTDVEKRESKRESDNGRNKSCVNIGQAYPRWRELRDSIGLMLDSELADLLLDRDDDFSVAGVGELEASPDDLSLQQLDASMTSLDLNTDTIDVEEFNDIKNSIIDWADDTWCPAEETESVSSLQEEETTDDDSDSDYVPPFCVGTGGALKSRIHLDELPAIRVEDTVHDSSDVGYTHTDVSGSPQAQSDTEVIGQPASITYHHNLKMLAEYLLLPINMCTAKDPVTSDDCQAPGPFHVWVKSRATAAIIQWICPSGHTVWQCSSQSSLKYGMQIGDFMLATNILLSGNNYAKVALLFKFMNMGMVGRSTFFKIQDSYCVDTIKQFWEEKRREVVPRITPKPSIVVLGDGRMDSPGFSAQYCTYSVMENDSKEIISIKSVDKRETARNSVIMEKEAFIRTFTELRQEVENLSEICTDAHSQIAALFTKGIYKSWGVRHTLDMWHGSKNLGKKIHKAGQQKGCSILLIWSKDICNHFWFCCKMAATYDEFFDMWAGILHHVTGVHEWALGACHHGPLSENRDKDWIQKGSVAHDALNEVVLDERWLREVVKFLGFRSTAELESFHNHILMYASKRFSFTPPVYSARTLLAGLDYNYNVHRPVQRKSDGSIGYGKVFNKKSRKWSLYTMKVDYAYIPDLQKAILRSRTTAHKGMPRQRTLRPDDPRQLGVLCGVPPPSTEELLKTHISRGQIPIEHRVKATDYLSIVADHVHPFMTTVYPSSDGYFQQDNAPCHKARIISDWFLEHDNEFTVLKWPPQSPDLNPIEHLWDVVGREIRIMDVQPTNLQQLRDAIMSIWTKLSEECFQYLVESVPRRIKAVLKAKGGPTLY</sequence>